<evidence type="ECO:0000256" key="1">
    <source>
        <dbReference type="SAM" id="MobiDB-lite"/>
    </source>
</evidence>
<comment type="caution">
    <text evidence="3">The sequence shown here is derived from an EMBL/GenBank/DDBJ whole genome shotgun (WGS) entry which is preliminary data.</text>
</comment>
<evidence type="ECO:0000313" key="4">
    <source>
        <dbReference type="Proteomes" id="UP000285258"/>
    </source>
</evidence>
<keyword evidence="2" id="KW-0472">Membrane</keyword>
<organism evidence="3 4">
    <name type="scientific">Gordonibacter urolithinfaciens</name>
    <dbReference type="NCBI Taxonomy" id="1335613"/>
    <lineage>
        <taxon>Bacteria</taxon>
        <taxon>Bacillati</taxon>
        <taxon>Actinomycetota</taxon>
        <taxon>Coriobacteriia</taxon>
        <taxon>Eggerthellales</taxon>
        <taxon>Eggerthellaceae</taxon>
        <taxon>Gordonibacter</taxon>
    </lineage>
</organism>
<protein>
    <submittedName>
        <fullName evidence="3">Uncharacterized protein</fullName>
    </submittedName>
</protein>
<feature type="compositionally biased region" description="Pro residues" evidence="1">
    <location>
        <begin position="7"/>
        <end position="19"/>
    </location>
</feature>
<feature type="region of interest" description="Disordered" evidence="1">
    <location>
        <begin position="1"/>
        <end position="24"/>
    </location>
</feature>
<dbReference type="Proteomes" id="UP000285258">
    <property type="component" value="Unassembled WGS sequence"/>
</dbReference>
<proteinExistence type="predicted"/>
<reference evidence="4" key="1">
    <citation type="submission" date="2018-05" db="EMBL/GenBank/DDBJ databases">
        <title>Genome Sequencing of selected type strains of the family Eggerthellaceae.</title>
        <authorList>
            <person name="Danylec N."/>
            <person name="Stoll D.A."/>
            <person name="Doetsch A."/>
            <person name="Huch M."/>
        </authorList>
    </citation>
    <scope>NUCLEOTIDE SEQUENCE [LARGE SCALE GENOMIC DNA]</scope>
    <source>
        <strain evidence="4">DSM 27213</strain>
    </source>
</reference>
<evidence type="ECO:0000256" key="2">
    <source>
        <dbReference type="SAM" id="Phobius"/>
    </source>
</evidence>
<feature type="transmembrane region" description="Helical" evidence="2">
    <location>
        <begin position="49"/>
        <end position="70"/>
    </location>
</feature>
<dbReference type="AlphaFoldDB" id="A0A423UI85"/>
<dbReference type="RefSeq" id="WP_096226519.1">
    <property type="nucleotide sequence ID" value="NZ_CP168029.1"/>
</dbReference>
<evidence type="ECO:0000313" key="3">
    <source>
        <dbReference type="EMBL" id="ROT88658.1"/>
    </source>
</evidence>
<name>A0A423UI85_9ACTN</name>
<gene>
    <name evidence="3" type="ORF">DMP12_11385</name>
</gene>
<sequence length="148" mass="15509">MDDQNQPPKPPGYPEPPNQGPRLRPNERDVRDLKVAQNLVMVASIAGPVSLFIGGVFLATAGLVCAIIALKKLNALSTRLTDVAAPAKRLKRSCIIGIAVCSIALVLNAVSAYLMYPAVLEAIESGDYGNLAPGTDLGTTPKGNSTWG</sequence>
<accession>A0A423UI85</accession>
<keyword evidence="2" id="KW-0812">Transmembrane</keyword>
<dbReference type="EMBL" id="QIBW01000015">
    <property type="protein sequence ID" value="ROT88658.1"/>
    <property type="molecule type" value="Genomic_DNA"/>
</dbReference>
<keyword evidence="2" id="KW-1133">Transmembrane helix</keyword>
<feature type="transmembrane region" description="Helical" evidence="2">
    <location>
        <begin position="94"/>
        <end position="116"/>
    </location>
</feature>